<comment type="caution">
    <text evidence="2">The sequence shown here is derived from an EMBL/GenBank/DDBJ whole genome shotgun (WGS) entry which is preliminary data.</text>
</comment>
<dbReference type="Gene3D" id="3.40.50.2000">
    <property type="entry name" value="Glycogen Phosphorylase B"/>
    <property type="match status" value="2"/>
</dbReference>
<dbReference type="GO" id="GO:0016757">
    <property type="term" value="F:glycosyltransferase activity"/>
    <property type="evidence" value="ECO:0007669"/>
    <property type="project" value="UniProtKB-ARBA"/>
</dbReference>
<sequence>MGAVMVKRVLMIAYHFPPASGSSGMQRTLSFSRDLPEHDWQPIILSIYPRAYERRCDDQLADIGSETIVYRAFGLDTARHLALGGRYSRFLALPDRWVSWWLGAVPAGLRLIRRYRPQVLWSTYPIATAHLIGLTLHRLSGIPWIADFRDSMTEDNYPSNPRVRRAYRAVEAATVHRCTRAIFTAPGAVRMYAERYPERSDKTWVLIENGYEDSIFDTVSLPSLRDSPRPFRLVHSGVVYPNERDPRAFFEALASLKRSGQITAQSLQVVFRASGSEDYFRQLLREWGIDDIVHFEPHIPYRGALAEMLTADGLLILQASNCNHQIPAKLYEYLRARRPILGLTDSEGDTARVLRQAGIETVAPLDSAAAITATLQDFLKQLQDGTAPVASEAEIARSSRRSRVASLAECLEETIATDLNFER</sequence>
<proteinExistence type="predicted"/>
<dbReference type="OrthoDB" id="9794575at2"/>
<feature type="domain" description="Glycosyltransferase subfamily 4-like N-terminal" evidence="1">
    <location>
        <begin position="83"/>
        <end position="198"/>
    </location>
</feature>
<dbReference type="InterPro" id="IPR028098">
    <property type="entry name" value="Glyco_trans_4-like_N"/>
</dbReference>
<dbReference type="SUPFAM" id="SSF53756">
    <property type="entry name" value="UDP-Glycosyltransferase/glycogen phosphorylase"/>
    <property type="match status" value="1"/>
</dbReference>
<organism evidence="2 3">
    <name type="scientific">Nitrosococcus oceani C-27</name>
    <dbReference type="NCBI Taxonomy" id="314279"/>
    <lineage>
        <taxon>Bacteria</taxon>
        <taxon>Pseudomonadati</taxon>
        <taxon>Pseudomonadota</taxon>
        <taxon>Gammaproteobacteria</taxon>
        <taxon>Chromatiales</taxon>
        <taxon>Chromatiaceae</taxon>
        <taxon>Nitrosococcus</taxon>
    </lineage>
</organism>
<gene>
    <name evidence="2" type="ORF">IB75_10450</name>
</gene>
<dbReference type="Proteomes" id="UP000028839">
    <property type="component" value="Unassembled WGS sequence"/>
</dbReference>
<evidence type="ECO:0000313" key="3">
    <source>
        <dbReference type="Proteomes" id="UP000028839"/>
    </source>
</evidence>
<dbReference type="AlphaFoldDB" id="A0A0E2Z0U7"/>
<accession>A0A0E2Z0U7</accession>
<dbReference type="Pfam" id="PF13579">
    <property type="entry name" value="Glyco_trans_4_4"/>
    <property type="match status" value="1"/>
</dbReference>
<evidence type="ECO:0000259" key="1">
    <source>
        <dbReference type="Pfam" id="PF13579"/>
    </source>
</evidence>
<name>A0A0E2Z0U7_9GAMM</name>
<reference evidence="2 3" key="1">
    <citation type="submission" date="2014-07" db="EMBL/GenBank/DDBJ databases">
        <title>Comparative analysis of Nitrosococcus oceani genome inventories of strains from Pacific and Atlantic gyres.</title>
        <authorList>
            <person name="Lim C.K."/>
            <person name="Wang L."/>
            <person name="Sayavedra-Soto L.A."/>
            <person name="Klotz M.G."/>
        </authorList>
    </citation>
    <scope>NUCLEOTIDE SEQUENCE [LARGE SCALE GENOMIC DNA]</scope>
    <source>
        <strain evidence="2 3">C-27</strain>
    </source>
</reference>
<keyword evidence="2" id="KW-0808">Transferase</keyword>
<protein>
    <submittedName>
        <fullName evidence="2">Glycosyltransferase</fullName>
    </submittedName>
</protein>
<dbReference type="EMBL" id="JPGN01000062">
    <property type="protein sequence ID" value="KFI19134.1"/>
    <property type="molecule type" value="Genomic_DNA"/>
</dbReference>
<evidence type="ECO:0000313" key="2">
    <source>
        <dbReference type="EMBL" id="KFI19134.1"/>
    </source>
</evidence>
<dbReference type="HOGENOM" id="CLU_032377_0_0_6"/>